<feature type="compositionally biased region" description="Polar residues" evidence="2">
    <location>
        <begin position="987"/>
        <end position="1001"/>
    </location>
</feature>
<feature type="compositionally biased region" description="Polar residues" evidence="2">
    <location>
        <begin position="1280"/>
        <end position="1295"/>
    </location>
</feature>
<feature type="compositionally biased region" description="Basic residues" evidence="2">
    <location>
        <begin position="774"/>
        <end position="790"/>
    </location>
</feature>
<feature type="compositionally biased region" description="Basic and acidic residues" evidence="2">
    <location>
        <begin position="2057"/>
        <end position="2077"/>
    </location>
</feature>
<feature type="compositionally biased region" description="Low complexity" evidence="2">
    <location>
        <begin position="792"/>
        <end position="804"/>
    </location>
</feature>
<feature type="region of interest" description="Disordered" evidence="2">
    <location>
        <begin position="1414"/>
        <end position="1452"/>
    </location>
</feature>
<reference evidence="5 6" key="1">
    <citation type="submission" date="2023-08" db="EMBL/GenBank/DDBJ databases">
        <title>A Necator americanus chromosomal reference genome.</title>
        <authorList>
            <person name="Ilik V."/>
            <person name="Petrzelkova K.J."/>
            <person name="Pardy F."/>
            <person name="Fuh T."/>
            <person name="Niatou-Singa F.S."/>
            <person name="Gouil Q."/>
            <person name="Baker L."/>
            <person name="Ritchie M.E."/>
            <person name="Jex A.R."/>
            <person name="Gazzola D."/>
            <person name="Li H."/>
            <person name="Toshio Fujiwara R."/>
            <person name="Zhan B."/>
            <person name="Aroian R.V."/>
            <person name="Pafco B."/>
            <person name="Schwarz E.M."/>
        </authorList>
    </citation>
    <scope>NUCLEOTIDE SEQUENCE [LARGE SCALE GENOMIC DNA]</scope>
    <source>
        <strain evidence="5 6">Aroian</strain>
        <tissue evidence="5">Whole animal</tissue>
    </source>
</reference>
<feature type="compositionally biased region" description="Basic and acidic residues" evidence="2">
    <location>
        <begin position="2019"/>
        <end position="2028"/>
    </location>
</feature>
<feature type="compositionally biased region" description="Polar residues" evidence="2">
    <location>
        <begin position="54"/>
        <end position="65"/>
    </location>
</feature>
<dbReference type="PROSITE" id="PS51670">
    <property type="entry name" value="SHKT"/>
    <property type="match status" value="1"/>
</dbReference>
<dbReference type="Proteomes" id="UP001303046">
    <property type="component" value="Unassembled WGS sequence"/>
</dbReference>
<comment type="caution">
    <text evidence="1">Lacks conserved residue(s) required for the propagation of feature annotation.</text>
</comment>
<feature type="domain" description="ShKT" evidence="4">
    <location>
        <begin position="2323"/>
        <end position="2360"/>
    </location>
</feature>
<feature type="compositionally biased region" description="Basic residues" evidence="2">
    <location>
        <begin position="2078"/>
        <end position="2095"/>
    </location>
</feature>
<feature type="compositionally biased region" description="Basic and acidic residues" evidence="2">
    <location>
        <begin position="1650"/>
        <end position="1659"/>
    </location>
</feature>
<feature type="compositionally biased region" description="Basic and acidic residues" evidence="2">
    <location>
        <begin position="1933"/>
        <end position="1959"/>
    </location>
</feature>
<feature type="compositionally biased region" description="Polar residues" evidence="2">
    <location>
        <begin position="848"/>
        <end position="872"/>
    </location>
</feature>
<feature type="signal peptide" evidence="3">
    <location>
        <begin position="1"/>
        <end position="15"/>
    </location>
</feature>
<sequence>MRWLLLSVLIAIIDAQYSGYADGSKPAGYKTGSNSGYSSAKISGDANRFKAQESLESGEQPTAPSDQDGPPEYVRPPNAPALSEEGALSGYSQEGTKSRPEVTREEEAMEFESSAVEAVGVRYKVDSATSQVTKEIAYAKKPPFQPPRAQIPPVVGKSSVNYPASPLNSSKGVLSEREPEQAKDAPPSLPDIPSPAYPTPNTKEFLGAAEIGSMVQRMLPVPPGGDEEPYGSTHGSPSHLNKNKGGESSEDSGAPSYPTLNKPIHSPSSSYADRVASNISTTAHPFGAYQHPSGKLFPNVTLPTTPTAIVENQPSELSNYPDKKVKLTQFNSLPGAPNGYGESEPIKKSSTKEGGNSRNSGPSALEPEEASGETIAIPAQYGGSLEGSAEEPKSAGIVDLSGPMPLDENDRYVTAPEEGSVGLDRESARVESGISRGGINSEAAGKEAGGQSTQAASTDLVRGSQSSTEDNKTSLSEGDTSTGEFHSTGDERMSTGNELYASKGVGEDRKYPKGTDSTNSESEVNEGDNGTSPGKSEGNGNEQEIGGEGSRGAERPSESKGEEEAGDNYNRGDGVEEDQKYSQNAVEVVGKEINEKSNVKEHSKPSAGVGDRSNYDYGKSKGDEEATSISDASEAGEESGKETAQGGDDRVQSSATKEGQNEANPKYVQGKTGELDRENPSGNENSPHAGAGGEPSSNVGHNGSPEEVGYQTRNENEGEGHRKTDSQYASDKDKEGNTSATNGTTGPIVKIDNAANDKNIVIAYIPNASYKRPSIAKKRRYKKKNRHGQIKSKSSAYSQSSLTSSRKRDLELPNIDPLADDILGALKKTNTSSGFSTEHADPSDESSQKSTTKNADLEETVSSTPPLSSFRTNPKMHHHGISKTRELKKRLHAVDVVENKKNSRLFERLKPQQKRSFSDLPQPVSTRKLHKRLKKWKNAKAVNHTDLMHPSNFTDHRSPLDFPRPKKIVNPLNFPLPRKLSALSNFPTPQKLSTTENSHGFSNPEIPSKDKDSSKFTRRKGISTSRSLNFSKPMKSVNRQFPLNFPNPENVTLEPLVVSRSNGHTYKHNSVGFPRPGTVNTKEFPLEFPEPGITSPTELQNESVDESSSDAPSSNVPNSDGLPYRHTSAGFPRPGTVNVKESPLDFPEPNTASPIDLEDESNDELVNDVASSSIPKPDGLSYRHTSAGFPRPETVNTKESPLDFPQPSTASDKDLQEEPNDEPPNNVAPSSIPKPDGLPHRHTSAGFPRPETINTKESPLGFPEPSTVSAKDLQSESVDELSNNVASSNIPKPTDLTIRTHSSEFSKLQKLVKKLPISIFPRPRNVTSNSLLLSSLKPGKLTTRWISFSKPQELLATKNSSNNPTISLSSDDPKKSRGTVTGLNTISDLPVIPKPVFLNFPLPESLNLKISAMKVRSHKKKSHRKHNRSKMQIREKSEEELSSGENSTHKRSPWKIKMIAKSLLKPPIKEPFTNVSLIEHEQLPIVNTSFPDILAESSIAATLAESIDGPASSKSESTNEIEAPSVETTTMWAYVTAPGERTAAPEILAAQAAEDSSVTFVDKPIVAEKLPHEETSLESDDSPEQQEKSVDEGVLSTTEHYAIAPEEYQPHDSVQPDFIVISADPDTIFQVEATDYTNDEPVAEYSPDLPHTEEEKRNSSDISSEEDDGKRSDLPVSSFKESIVSGKKLIKKVTSQTGKTTSLPQSATTSSTEKRWTPYKMNCATEYDDKGELCKEWAAGGLLDSHEFVVVFEPDPREQGDPSAFYRHYGRPIVKGVSISNVNHVVHKMKHSALERFQRRDAEAASQPNDYHASKTSTAKTTPFPRTLSQQPPVAFPYPFLSPWYQPPYPGFQTGYGYPPPFNPYSVGYPPRHPNYEPRSRRNRPEKMKSTGEDLEAEGSGIPKSDGSETTEEEATSESSSRKTIDLSTLGTSKEEAKNANEANGSERETRGAEKKEGKTTLNSKPAEEKMNRDSIPVPEEVVIVPGSLKSVTVNIRKTSEMKKKEKNLTSKGGENDVDFEKHKKEGENGSLEVVDGVVKVLKPVDGETGEDSDDKENERNYMKKRGSIEDSKESNPKKNRRGAKKVKNKSKRGKNGKDSRSDENDDEDEEEDGEEESTRKRSESRNREAKKRKGGRRKGRYDYEESDEDEEDEEEFDDGDDDEVKEEEEETDEENSDENGDMIVKGNACSSSDPPITNYPSSNPRSPYSPETETPIQWSTIIPPNSQMDNYSESDPKKCSNTGNSYKGDKEDEGEEGKEENDDDIYRREEGKRRKKIRERKRKRGWRGMRREKKRRKSKKRAKDNLKRSRSRTSIATVKAICTSEADEHPAKCTAWKNAGYCETNQATRFLWCRKTCSCGILDTQGPTTSESKQNL</sequence>
<feature type="compositionally biased region" description="Basic and acidic residues" evidence="2">
    <location>
        <begin position="1999"/>
        <end position="2009"/>
    </location>
</feature>
<feature type="region of interest" description="Disordered" evidence="2">
    <location>
        <begin position="1572"/>
        <end position="1592"/>
    </location>
</feature>
<feature type="compositionally biased region" description="Low complexity" evidence="2">
    <location>
        <begin position="1109"/>
        <end position="1119"/>
    </location>
</feature>
<feature type="compositionally biased region" description="Acidic residues" evidence="2">
    <location>
        <begin position="2252"/>
        <end position="2264"/>
    </location>
</feature>
<feature type="compositionally biased region" description="Low complexity" evidence="2">
    <location>
        <begin position="2034"/>
        <end position="2044"/>
    </location>
</feature>
<feature type="region of interest" description="Disordered" evidence="2">
    <location>
        <begin position="1869"/>
        <end position="1978"/>
    </location>
</feature>
<feature type="compositionally biased region" description="Polar residues" evidence="2">
    <location>
        <begin position="652"/>
        <end position="663"/>
    </location>
</feature>
<evidence type="ECO:0000313" key="5">
    <source>
        <dbReference type="EMBL" id="KAK6733548.1"/>
    </source>
</evidence>
<evidence type="ECO:0000256" key="3">
    <source>
        <dbReference type="SAM" id="SignalP"/>
    </source>
</evidence>
<feature type="chain" id="PRO_5045947987" description="ShKT domain-containing protein" evidence="3">
    <location>
        <begin position="16"/>
        <end position="2377"/>
    </location>
</feature>
<feature type="compositionally biased region" description="Polar residues" evidence="2">
    <location>
        <begin position="450"/>
        <end position="485"/>
    </location>
</feature>
<feature type="compositionally biased region" description="Polar residues" evidence="2">
    <location>
        <begin position="1357"/>
        <end position="1370"/>
    </location>
</feature>
<feature type="compositionally biased region" description="Polar residues" evidence="2">
    <location>
        <begin position="31"/>
        <end position="41"/>
    </location>
</feature>
<organism evidence="5 6">
    <name type="scientific">Necator americanus</name>
    <name type="common">Human hookworm</name>
    <dbReference type="NCBI Taxonomy" id="51031"/>
    <lineage>
        <taxon>Eukaryota</taxon>
        <taxon>Metazoa</taxon>
        <taxon>Ecdysozoa</taxon>
        <taxon>Nematoda</taxon>
        <taxon>Chromadorea</taxon>
        <taxon>Rhabditida</taxon>
        <taxon>Rhabditina</taxon>
        <taxon>Rhabditomorpha</taxon>
        <taxon>Strongyloidea</taxon>
        <taxon>Ancylostomatidae</taxon>
        <taxon>Bunostominae</taxon>
        <taxon>Necator</taxon>
    </lineage>
</organism>
<feature type="region of interest" description="Disordered" evidence="2">
    <location>
        <begin position="829"/>
        <end position="883"/>
    </location>
</feature>
<feature type="region of interest" description="Disordered" evidence="2">
    <location>
        <begin position="987"/>
        <end position="1033"/>
    </location>
</feature>
<feature type="compositionally biased region" description="Basic residues" evidence="2">
    <location>
        <begin position="2274"/>
        <end position="2303"/>
    </location>
</feature>
<feature type="compositionally biased region" description="Basic and acidic residues" evidence="2">
    <location>
        <begin position="174"/>
        <end position="183"/>
    </location>
</feature>
<feature type="compositionally biased region" description="Pro residues" evidence="2">
    <location>
        <begin position="187"/>
        <end position="198"/>
    </location>
</feature>
<feature type="compositionally biased region" description="Polar residues" evidence="2">
    <location>
        <begin position="266"/>
        <end position="276"/>
    </location>
</feature>
<feature type="region of interest" description="Disordered" evidence="2">
    <location>
        <begin position="1357"/>
        <end position="1377"/>
    </location>
</feature>
<feature type="compositionally biased region" description="Polar residues" evidence="2">
    <location>
        <begin position="1806"/>
        <end position="1821"/>
    </location>
</feature>
<gene>
    <name evidence="5" type="primary">Necator_chrII.g5144</name>
    <name evidence="5" type="ORF">RB195_017352</name>
</gene>
<feature type="compositionally biased region" description="Basic and acidic residues" evidence="2">
    <location>
        <begin position="2117"/>
        <end position="2128"/>
    </location>
</feature>
<feature type="compositionally biased region" description="Basic and acidic residues" evidence="2">
    <location>
        <begin position="714"/>
        <end position="736"/>
    </location>
</feature>
<feature type="compositionally biased region" description="Polar residues" evidence="2">
    <location>
        <begin position="515"/>
        <end position="534"/>
    </location>
</feature>
<protein>
    <recommendedName>
        <fullName evidence="4">ShKT domain-containing protein</fullName>
    </recommendedName>
</protein>
<comment type="caution">
    <text evidence="5">The sequence shown here is derived from an EMBL/GenBank/DDBJ whole genome shotgun (WGS) entry which is preliminary data.</text>
</comment>
<feature type="region of interest" description="Disordered" evidence="2">
    <location>
        <begin position="21"/>
        <end position="116"/>
    </location>
</feature>
<feature type="compositionally biased region" description="Basic residues" evidence="2">
    <location>
        <begin position="1415"/>
        <end position="1431"/>
    </location>
</feature>
<feature type="compositionally biased region" description="Polar residues" evidence="2">
    <location>
        <begin position="352"/>
        <end position="362"/>
    </location>
</feature>
<accession>A0ABR1C7X6</accession>
<evidence type="ECO:0000256" key="2">
    <source>
        <dbReference type="SAM" id="MobiDB-lite"/>
    </source>
</evidence>
<feature type="compositionally biased region" description="Low complexity" evidence="2">
    <location>
        <begin position="2199"/>
        <end position="2211"/>
    </location>
</feature>
<feature type="compositionally biased region" description="Basic and acidic residues" evidence="2">
    <location>
        <begin position="551"/>
        <end position="563"/>
    </location>
</feature>
<feature type="region of interest" description="Disordered" evidence="2">
    <location>
        <begin position="329"/>
        <end position="815"/>
    </location>
</feature>
<feature type="region of interest" description="Disordered" evidence="2">
    <location>
        <begin position="1801"/>
        <end position="1830"/>
    </location>
</feature>
<dbReference type="SMART" id="SM00254">
    <property type="entry name" value="ShKT"/>
    <property type="match status" value="1"/>
</dbReference>
<feature type="compositionally biased region" description="Basic and acidic residues" evidence="2">
    <location>
        <begin position="1874"/>
        <end position="1892"/>
    </location>
</feature>
<feature type="region of interest" description="Disordered" evidence="2">
    <location>
        <begin position="1065"/>
        <end position="1295"/>
    </location>
</feature>
<feature type="compositionally biased region" description="Basic and acidic residues" evidence="2">
    <location>
        <begin position="589"/>
        <end position="604"/>
    </location>
</feature>
<feature type="compositionally biased region" description="Acidic residues" evidence="2">
    <location>
        <begin position="1156"/>
        <end position="1166"/>
    </location>
</feature>
<keyword evidence="3" id="KW-0732">Signal</keyword>
<keyword evidence="6" id="KW-1185">Reference proteome</keyword>
<feature type="region of interest" description="Disordered" evidence="2">
    <location>
        <begin position="913"/>
        <end position="934"/>
    </location>
</feature>
<feature type="compositionally biased region" description="Acidic residues" evidence="2">
    <location>
        <begin position="2104"/>
        <end position="2116"/>
    </location>
</feature>
<feature type="compositionally biased region" description="Basic and acidic residues" evidence="2">
    <location>
        <begin position="96"/>
        <end position="106"/>
    </location>
</feature>
<dbReference type="InterPro" id="IPR003582">
    <property type="entry name" value="ShKT_dom"/>
</dbReference>
<dbReference type="EMBL" id="JAVFWL010000002">
    <property type="protein sequence ID" value="KAK6733548.1"/>
    <property type="molecule type" value="Genomic_DNA"/>
</dbReference>
<evidence type="ECO:0000259" key="4">
    <source>
        <dbReference type="PROSITE" id="PS51670"/>
    </source>
</evidence>
<feature type="region of interest" description="Disordered" evidence="2">
    <location>
        <begin position="1999"/>
        <end position="2315"/>
    </location>
</feature>
<feature type="compositionally biased region" description="Acidic residues" evidence="2">
    <location>
        <begin position="2145"/>
        <end position="2181"/>
    </location>
</feature>
<proteinExistence type="predicted"/>
<name>A0ABR1C7X6_NECAM</name>
<feature type="region of interest" description="Disordered" evidence="2">
    <location>
        <begin position="1634"/>
        <end position="1677"/>
    </location>
</feature>
<feature type="compositionally biased region" description="Polar residues" evidence="2">
    <location>
        <begin position="158"/>
        <end position="172"/>
    </location>
</feature>
<evidence type="ECO:0000256" key="1">
    <source>
        <dbReference type="PROSITE-ProRule" id="PRU01005"/>
    </source>
</evidence>
<evidence type="ECO:0000313" key="6">
    <source>
        <dbReference type="Proteomes" id="UP001303046"/>
    </source>
</evidence>
<feature type="compositionally biased region" description="Polar residues" evidence="2">
    <location>
        <begin position="2212"/>
        <end position="2246"/>
    </location>
</feature>
<feature type="compositionally biased region" description="Basic residues" evidence="2">
    <location>
        <begin position="874"/>
        <end position="883"/>
    </location>
</feature>
<feature type="compositionally biased region" description="Basic residues" evidence="2">
    <location>
        <begin position="2129"/>
        <end position="2140"/>
    </location>
</feature>
<feature type="region of interest" description="Disordered" evidence="2">
    <location>
        <begin position="139"/>
        <end position="276"/>
    </location>
</feature>